<dbReference type="PANTHER" id="PTHR46797">
    <property type="entry name" value="HTH-TYPE TRANSCRIPTIONAL REGULATOR"/>
    <property type="match status" value="1"/>
</dbReference>
<evidence type="ECO:0000256" key="1">
    <source>
        <dbReference type="ARBA" id="ARBA00023125"/>
    </source>
</evidence>
<feature type="domain" description="HTH cro/C1-type" evidence="2">
    <location>
        <begin position="7"/>
        <end position="61"/>
    </location>
</feature>
<dbReference type="CDD" id="cd00093">
    <property type="entry name" value="HTH_XRE"/>
    <property type="match status" value="1"/>
</dbReference>
<dbReference type="InterPro" id="IPR010982">
    <property type="entry name" value="Lambda_DNA-bd_dom_sf"/>
</dbReference>
<dbReference type="RefSeq" id="WP_183771563.1">
    <property type="nucleotide sequence ID" value="NZ_CAWVEG010000198.1"/>
</dbReference>
<dbReference type="InterPro" id="IPR001387">
    <property type="entry name" value="Cro/C1-type_HTH"/>
</dbReference>
<dbReference type="SMART" id="SM00530">
    <property type="entry name" value="HTH_XRE"/>
    <property type="match status" value="1"/>
</dbReference>
<dbReference type="GO" id="GO:0005829">
    <property type="term" value="C:cytosol"/>
    <property type="evidence" value="ECO:0007669"/>
    <property type="project" value="TreeGrafter"/>
</dbReference>
<evidence type="ECO:0000313" key="4">
    <source>
        <dbReference type="Proteomes" id="UP000543642"/>
    </source>
</evidence>
<keyword evidence="1" id="KW-0238">DNA-binding</keyword>
<dbReference type="Pfam" id="PF01381">
    <property type="entry name" value="HTH_3"/>
    <property type="match status" value="1"/>
</dbReference>
<protein>
    <submittedName>
        <fullName evidence="3">Transcriptional regulator with XRE-family HTH domain</fullName>
    </submittedName>
</protein>
<dbReference type="Gene3D" id="1.10.260.40">
    <property type="entry name" value="lambda repressor-like DNA-binding domains"/>
    <property type="match status" value="1"/>
</dbReference>
<organism evidence="3 4">
    <name type="scientific">Catenibacillus scindens</name>
    <dbReference type="NCBI Taxonomy" id="673271"/>
    <lineage>
        <taxon>Bacteria</taxon>
        <taxon>Bacillati</taxon>
        <taxon>Bacillota</taxon>
        <taxon>Clostridia</taxon>
        <taxon>Lachnospirales</taxon>
        <taxon>Lachnospiraceae</taxon>
        <taxon>Catenibacillus</taxon>
    </lineage>
</organism>
<dbReference type="Proteomes" id="UP000543642">
    <property type="component" value="Unassembled WGS sequence"/>
</dbReference>
<accession>A0A7W8H8C2</accession>
<keyword evidence="4" id="KW-1185">Reference proteome</keyword>
<reference evidence="3 4" key="1">
    <citation type="submission" date="2020-08" db="EMBL/GenBank/DDBJ databases">
        <title>Genomic Encyclopedia of Type Strains, Phase IV (KMG-IV): sequencing the most valuable type-strain genomes for metagenomic binning, comparative biology and taxonomic classification.</title>
        <authorList>
            <person name="Goeker M."/>
        </authorList>
    </citation>
    <scope>NUCLEOTIDE SEQUENCE [LARGE SCALE GENOMIC DNA]</scope>
    <source>
        <strain evidence="3 4">DSM 106146</strain>
    </source>
</reference>
<dbReference type="AlphaFoldDB" id="A0A7W8H8C2"/>
<proteinExistence type="predicted"/>
<sequence length="103" mass="12241">MDLVERIIELRKERHWSEYRLAKESGISQSTLSNLINRGNNPSVYTLEKISQAFGLTLSQFFQTDEEQMYLTDEQKELLTYWNRMESLQKEKTLSYMKGLLNL</sequence>
<dbReference type="SUPFAM" id="SSF47413">
    <property type="entry name" value="lambda repressor-like DNA-binding domains"/>
    <property type="match status" value="1"/>
</dbReference>
<dbReference type="PANTHER" id="PTHR46797:SF1">
    <property type="entry name" value="METHYLPHOSPHONATE SYNTHASE"/>
    <property type="match status" value="1"/>
</dbReference>
<evidence type="ECO:0000259" key="2">
    <source>
        <dbReference type="PROSITE" id="PS50943"/>
    </source>
</evidence>
<name>A0A7W8H8C2_9FIRM</name>
<dbReference type="GO" id="GO:0003700">
    <property type="term" value="F:DNA-binding transcription factor activity"/>
    <property type="evidence" value="ECO:0007669"/>
    <property type="project" value="TreeGrafter"/>
</dbReference>
<comment type="caution">
    <text evidence="3">The sequence shown here is derived from an EMBL/GenBank/DDBJ whole genome shotgun (WGS) entry which is preliminary data.</text>
</comment>
<dbReference type="PROSITE" id="PS50943">
    <property type="entry name" value="HTH_CROC1"/>
    <property type="match status" value="1"/>
</dbReference>
<dbReference type="GO" id="GO:0003677">
    <property type="term" value="F:DNA binding"/>
    <property type="evidence" value="ECO:0007669"/>
    <property type="project" value="UniProtKB-KW"/>
</dbReference>
<gene>
    <name evidence="3" type="ORF">HNP82_000710</name>
</gene>
<dbReference type="InterPro" id="IPR050807">
    <property type="entry name" value="TransReg_Diox_bact_type"/>
</dbReference>
<dbReference type="EMBL" id="JACHFW010000002">
    <property type="protein sequence ID" value="MBB5263612.1"/>
    <property type="molecule type" value="Genomic_DNA"/>
</dbReference>
<evidence type="ECO:0000313" key="3">
    <source>
        <dbReference type="EMBL" id="MBB5263612.1"/>
    </source>
</evidence>